<accession>A0A0V0S637</accession>
<reference evidence="1 2" key="1">
    <citation type="submission" date="2015-01" db="EMBL/GenBank/DDBJ databases">
        <title>Evolution of Trichinella species and genotypes.</title>
        <authorList>
            <person name="Korhonen P.K."/>
            <person name="Edoardo P."/>
            <person name="Giuseppe L.R."/>
            <person name="Gasser R.B."/>
        </authorList>
    </citation>
    <scope>NUCLEOTIDE SEQUENCE [LARGE SCALE GENOMIC DNA]</scope>
    <source>
        <strain evidence="1">ISS37</strain>
    </source>
</reference>
<proteinExistence type="predicted"/>
<evidence type="ECO:0000313" key="2">
    <source>
        <dbReference type="Proteomes" id="UP000054630"/>
    </source>
</evidence>
<dbReference type="EMBL" id="JYDL01000035">
    <property type="protein sequence ID" value="KRX21994.1"/>
    <property type="molecule type" value="Genomic_DNA"/>
</dbReference>
<comment type="caution">
    <text evidence="1">The sequence shown here is derived from an EMBL/GenBank/DDBJ whole genome shotgun (WGS) entry which is preliminary data.</text>
</comment>
<organism evidence="1 2">
    <name type="scientific">Trichinella nelsoni</name>
    <dbReference type="NCBI Taxonomy" id="6336"/>
    <lineage>
        <taxon>Eukaryota</taxon>
        <taxon>Metazoa</taxon>
        <taxon>Ecdysozoa</taxon>
        <taxon>Nematoda</taxon>
        <taxon>Enoplea</taxon>
        <taxon>Dorylaimia</taxon>
        <taxon>Trichinellida</taxon>
        <taxon>Trichinellidae</taxon>
        <taxon>Trichinella</taxon>
    </lineage>
</organism>
<protein>
    <submittedName>
        <fullName evidence="1">Uncharacterized protein</fullName>
    </submittedName>
</protein>
<evidence type="ECO:0000313" key="1">
    <source>
        <dbReference type="EMBL" id="KRX21994.1"/>
    </source>
</evidence>
<keyword evidence="2" id="KW-1185">Reference proteome</keyword>
<gene>
    <name evidence="1" type="ORF">T07_1731</name>
</gene>
<dbReference type="Proteomes" id="UP000054630">
    <property type="component" value="Unassembled WGS sequence"/>
</dbReference>
<name>A0A0V0S637_9BILA</name>
<sequence length="124" mass="13763">MKAGRTGRSQRLTQKNPRGLTSLCEFLQCQALSTGSTLDESRNTDENTVQKRSSREFIQCHSKLRLSDPAPAICKQFNEYGNESMQQADERKGEMVNQFPPTTLTRISPVCQLYSNTTSSGGGV</sequence>
<dbReference type="AlphaFoldDB" id="A0A0V0S637"/>